<dbReference type="Pfam" id="PF00664">
    <property type="entry name" value="ABC_membrane"/>
    <property type="match status" value="1"/>
</dbReference>
<dbReference type="SMART" id="SM00382">
    <property type="entry name" value="AAA"/>
    <property type="match status" value="1"/>
</dbReference>
<evidence type="ECO:0000256" key="5">
    <source>
        <dbReference type="ARBA" id="ARBA00022840"/>
    </source>
</evidence>
<dbReference type="PROSITE" id="PS00211">
    <property type="entry name" value="ABC_TRANSPORTER_1"/>
    <property type="match status" value="1"/>
</dbReference>
<evidence type="ECO:0000256" key="6">
    <source>
        <dbReference type="ARBA" id="ARBA00022989"/>
    </source>
</evidence>
<dbReference type="CDD" id="cd03249">
    <property type="entry name" value="ABC_MTABC3_MDL1_MDL2"/>
    <property type="match status" value="1"/>
</dbReference>
<sequence length="615" mass="69450">MSLKTKELTANNKLIINEGERSKKEKKRSLIYTIAYYMKKEWHFSLAMFLIIIVLVGCSVTIPLIVQQITTNITHVVGTPYPDNYWNLSILQLSLIALGIILIYTPMCYFFDYVAYLLGRKVEIDLRNKTLEALVRQDISYYSNKKIGEILTKVISDTQIVGDQTVQIPLQLGVSFFEMIAAFVMMLVLAWQLALIVIGVFLIIMLVMFLSYALTKKRYDKVRQVVTEINGNVTDRVATIRLIKATGTEDYETTRFHEVHKEYYKKAKPIGRIQSFMLTSMWAGIFILQVAVVVGAGLIFKNKPDFFKDTFSAFLIAQSIMIGPLFQVMGVSFGLAQAAVAAKRVWTVIDSKPILNPHYSTGIKIDKIDGPISFKELEFAYPEKPEKTILPKFNFTFEEGKSYAFVGETGSGKSTIAKLLLRFYDPKSGSITINENHNLQDINLQSYLDHIGYVEQDPQILFGTVKENVKYGRFAATEEEVIAACKKADLHNLVMTWPQGYDTILGERGFMLSGGQKQRLVIARMFLKNPQVLILDEATSALDNIVEKEIQKQLEKLMKGRTTITIAHRLSTIKKADLIVVLGANGAGIVQTGKFEDLKKVPGHFKKLYEAGLME</sequence>
<dbReference type="InterPro" id="IPR036640">
    <property type="entry name" value="ABC1_TM_sf"/>
</dbReference>
<dbReference type="GO" id="GO:0005886">
    <property type="term" value="C:plasma membrane"/>
    <property type="evidence" value="ECO:0007669"/>
    <property type="project" value="UniProtKB-SubCell"/>
</dbReference>
<dbReference type="AlphaFoldDB" id="A0A2K8NQM7"/>
<dbReference type="Gene3D" id="1.20.1560.10">
    <property type="entry name" value="ABC transporter type 1, transmembrane domain"/>
    <property type="match status" value="1"/>
</dbReference>
<dbReference type="InterPro" id="IPR003593">
    <property type="entry name" value="AAA+_ATPase"/>
</dbReference>
<dbReference type="PANTHER" id="PTHR43394">
    <property type="entry name" value="ATP-DEPENDENT PERMEASE MDL1, MITOCHONDRIAL"/>
    <property type="match status" value="1"/>
</dbReference>
<dbReference type="EMBL" id="CP024962">
    <property type="protein sequence ID" value="ATZ16142.1"/>
    <property type="molecule type" value="Genomic_DNA"/>
</dbReference>
<dbReference type="InterPro" id="IPR017871">
    <property type="entry name" value="ABC_transporter-like_CS"/>
</dbReference>
<dbReference type="GO" id="GO:0016887">
    <property type="term" value="F:ATP hydrolysis activity"/>
    <property type="evidence" value="ECO:0007669"/>
    <property type="project" value="InterPro"/>
</dbReference>
<keyword evidence="9" id="KW-1185">Reference proteome</keyword>
<dbReference type="SUPFAM" id="SSF90123">
    <property type="entry name" value="ABC transporter transmembrane region"/>
    <property type="match status" value="1"/>
</dbReference>
<keyword evidence="3" id="KW-0812">Transmembrane</keyword>
<dbReference type="InterPro" id="IPR027417">
    <property type="entry name" value="P-loop_NTPase"/>
</dbReference>
<dbReference type="SUPFAM" id="SSF52540">
    <property type="entry name" value="P-loop containing nucleoside triphosphate hydrolases"/>
    <property type="match status" value="1"/>
</dbReference>
<keyword evidence="5 8" id="KW-0067">ATP-binding</keyword>
<keyword evidence="6" id="KW-1133">Transmembrane helix</keyword>
<dbReference type="Gene3D" id="3.40.50.300">
    <property type="entry name" value="P-loop containing nucleotide triphosphate hydrolases"/>
    <property type="match status" value="1"/>
</dbReference>
<dbReference type="GO" id="GO:0015421">
    <property type="term" value="F:ABC-type oligopeptide transporter activity"/>
    <property type="evidence" value="ECO:0007669"/>
    <property type="project" value="TreeGrafter"/>
</dbReference>
<evidence type="ECO:0000256" key="1">
    <source>
        <dbReference type="ARBA" id="ARBA00004651"/>
    </source>
</evidence>
<dbReference type="FunFam" id="3.40.50.300:FF:000218">
    <property type="entry name" value="Multidrug ABC transporter ATP-binding protein"/>
    <property type="match status" value="1"/>
</dbReference>
<dbReference type="GO" id="GO:0005524">
    <property type="term" value="F:ATP binding"/>
    <property type="evidence" value="ECO:0007669"/>
    <property type="project" value="UniProtKB-KW"/>
</dbReference>
<dbReference type="InterPro" id="IPR011527">
    <property type="entry name" value="ABC1_TM_dom"/>
</dbReference>
<organism evidence="8 9">
    <name type="scientific">Entomoplasma freundtii</name>
    <dbReference type="NCBI Taxonomy" id="74700"/>
    <lineage>
        <taxon>Bacteria</taxon>
        <taxon>Bacillati</taxon>
        <taxon>Mycoplasmatota</taxon>
        <taxon>Mollicutes</taxon>
        <taxon>Entomoplasmatales</taxon>
        <taxon>Entomoplasmataceae</taxon>
        <taxon>Entomoplasma</taxon>
    </lineage>
</organism>
<gene>
    <name evidence="8" type="ORF">EFREU_v1c01150</name>
</gene>
<dbReference type="PANTHER" id="PTHR43394:SF1">
    <property type="entry name" value="ATP-BINDING CASSETTE SUB-FAMILY B MEMBER 10, MITOCHONDRIAL"/>
    <property type="match status" value="1"/>
</dbReference>
<protein>
    <submittedName>
        <fullName evidence="8">ABC transporter ATP-binding protein</fullName>
    </submittedName>
</protein>
<evidence type="ECO:0000256" key="4">
    <source>
        <dbReference type="ARBA" id="ARBA00022741"/>
    </source>
</evidence>
<proteinExistence type="inferred from homology"/>
<dbReference type="Proteomes" id="UP000232222">
    <property type="component" value="Chromosome"/>
</dbReference>
<evidence type="ECO:0000313" key="9">
    <source>
        <dbReference type="Proteomes" id="UP000232222"/>
    </source>
</evidence>
<keyword evidence="7" id="KW-0472">Membrane</keyword>
<accession>A0A2K8NQM7</accession>
<reference evidence="8 9" key="1">
    <citation type="submission" date="2017-11" db="EMBL/GenBank/DDBJ databases">
        <title>Genome sequence of Entomoplasma freundtii BARC 318 (ATCC 51999).</title>
        <authorList>
            <person name="Lo W.-S."/>
            <person name="Gasparich G.E."/>
            <person name="Kuo C.-H."/>
        </authorList>
    </citation>
    <scope>NUCLEOTIDE SEQUENCE [LARGE SCALE GENOMIC DNA]</scope>
    <source>
        <strain evidence="8 9">BARC 318</strain>
    </source>
</reference>
<comment type="similarity">
    <text evidence="2">Belongs to the ABC transporter superfamily.</text>
</comment>
<dbReference type="Pfam" id="PF00005">
    <property type="entry name" value="ABC_tran"/>
    <property type="match status" value="1"/>
</dbReference>
<evidence type="ECO:0000256" key="3">
    <source>
        <dbReference type="ARBA" id="ARBA00022692"/>
    </source>
</evidence>
<dbReference type="CDD" id="cd07346">
    <property type="entry name" value="ABC_6TM_exporters"/>
    <property type="match status" value="1"/>
</dbReference>
<keyword evidence="4" id="KW-0547">Nucleotide-binding</keyword>
<dbReference type="PROSITE" id="PS50893">
    <property type="entry name" value="ABC_TRANSPORTER_2"/>
    <property type="match status" value="1"/>
</dbReference>
<dbReference type="PROSITE" id="PS50929">
    <property type="entry name" value="ABC_TM1F"/>
    <property type="match status" value="1"/>
</dbReference>
<comment type="subcellular location">
    <subcellularLocation>
        <location evidence="1">Cell membrane</location>
        <topology evidence="1">Multi-pass membrane protein</topology>
    </subcellularLocation>
</comment>
<evidence type="ECO:0000256" key="2">
    <source>
        <dbReference type="ARBA" id="ARBA00005417"/>
    </source>
</evidence>
<name>A0A2K8NQM7_9MOLU</name>
<dbReference type="KEGG" id="efr:EFREU_v1c01150"/>
<evidence type="ECO:0000256" key="7">
    <source>
        <dbReference type="ARBA" id="ARBA00023136"/>
    </source>
</evidence>
<dbReference type="InterPro" id="IPR039421">
    <property type="entry name" value="Type_1_exporter"/>
</dbReference>
<dbReference type="InterPro" id="IPR003439">
    <property type="entry name" value="ABC_transporter-like_ATP-bd"/>
</dbReference>
<evidence type="ECO:0000313" key="8">
    <source>
        <dbReference type="EMBL" id="ATZ16142.1"/>
    </source>
</evidence>
<dbReference type="RefSeq" id="WP_232673623.1">
    <property type="nucleotide sequence ID" value="NZ_CP024962.1"/>
</dbReference>